<organism evidence="3 4">
    <name type="scientific">Sphingomonas panacis</name>
    <dbReference type="NCBI Taxonomy" id="1560345"/>
    <lineage>
        <taxon>Bacteria</taxon>
        <taxon>Pseudomonadati</taxon>
        <taxon>Pseudomonadota</taxon>
        <taxon>Alphaproteobacteria</taxon>
        <taxon>Sphingomonadales</taxon>
        <taxon>Sphingomonadaceae</taxon>
        <taxon>Sphingomonas</taxon>
    </lineage>
</organism>
<reference evidence="3 4" key="1">
    <citation type="submission" date="2016-01" db="EMBL/GenBank/DDBJ databases">
        <title>Complete genome and mega plasmid sequence of Sphingomonas panacis DCY99 elicits systemic resistance in rice to Xanthomonas oryzae.</title>
        <authorList>
            <person name="Kim Y.J."/>
            <person name="Yang D.C."/>
            <person name="Sing P."/>
        </authorList>
    </citation>
    <scope>NUCLEOTIDE SEQUENCE [LARGE SCALE GENOMIC DNA]</scope>
    <source>
        <strain evidence="3 4">DCY99</strain>
    </source>
</reference>
<keyword evidence="2" id="KW-0812">Transmembrane</keyword>
<keyword evidence="1" id="KW-0175">Coiled coil</keyword>
<dbReference type="PANTHER" id="PTHR32309">
    <property type="entry name" value="TYROSINE-PROTEIN KINASE"/>
    <property type="match status" value="1"/>
</dbReference>
<dbReference type="STRING" id="1560345.AWL63_16985"/>
<evidence type="ECO:0000256" key="2">
    <source>
        <dbReference type="SAM" id="Phobius"/>
    </source>
</evidence>
<dbReference type="NCBIfam" id="TIGR03007">
    <property type="entry name" value="pepcterm_ChnLen"/>
    <property type="match status" value="1"/>
</dbReference>
<sequence>MNGLYDELRIAIHAVWIRRWIALGVAWAVAIVGWLFVAQIPSSYESTARVFAQMQTLLPAAVGISPADQQKNLDTVRQTLTSADNLEKVVRGTDLANTVATDKDVADRVAALQQAVKITSEQDNIFTISVSQKSPKVARQVVQKLLDQFVEQNLSGDKAETTQTLQFLDQQLAQKQKQLSDAEAKREDFQNRYLGSLPGTGSVADRMAAARSQMAQVDGDLAAAQSGLAVINGQMAGTPASVPGAGGSAGSAGPARARLNAIQGQLADARARGYTEQHPDVIALKSQLAAAQAAARNEPLVGGSAAGGASNPLYLQLKANQADKQAQVAALMSRKRQLQGDIDTISTKLTGDSGAMQQQSQIERDYQVLKDSYDKLLSDREGVRLRGQAQSQTDAIKFSVLDQPSAPRVPTSPNRPLLLTGVLLAALVMGAGAAFAMTQVQTTFPTSKRLETATGLPVIGSIGETVTKLQTAQRRRQLGYFGGGMAALVVAWVALLGVEMLQRGLAA</sequence>
<evidence type="ECO:0000313" key="3">
    <source>
        <dbReference type="EMBL" id="AOH85386.1"/>
    </source>
</evidence>
<name>A0A1B3ZD86_9SPHN</name>
<feature type="transmembrane region" description="Helical" evidence="2">
    <location>
        <begin position="20"/>
        <end position="37"/>
    </location>
</feature>
<accession>A0A1B3ZD86</accession>
<gene>
    <name evidence="3" type="ORF">AWL63_16985</name>
</gene>
<dbReference type="InterPro" id="IPR014345">
    <property type="entry name" value="XrtA_polysacc_chain"/>
</dbReference>
<dbReference type="OrthoDB" id="9795292at2"/>
<evidence type="ECO:0000313" key="4">
    <source>
        <dbReference type="Proteomes" id="UP000094256"/>
    </source>
</evidence>
<dbReference type="GO" id="GO:0005886">
    <property type="term" value="C:plasma membrane"/>
    <property type="evidence" value="ECO:0007669"/>
    <property type="project" value="TreeGrafter"/>
</dbReference>
<keyword evidence="2" id="KW-1133">Transmembrane helix</keyword>
<dbReference type="EMBL" id="CP014168">
    <property type="protein sequence ID" value="AOH85386.1"/>
    <property type="molecule type" value="Genomic_DNA"/>
</dbReference>
<feature type="coiled-coil region" evidence="1">
    <location>
        <begin position="158"/>
        <end position="192"/>
    </location>
</feature>
<dbReference type="Proteomes" id="UP000094256">
    <property type="component" value="Chromosome"/>
</dbReference>
<dbReference type="RefSeq" id="WP_069205919.1">
    <property type="nucleotide sequence ID" value="NZ_CP014168.1"/>
</dbReference>
<dbReference type="AlphaFoldDB" id="A0A1B3ZD86"/>
<feature type="transmembrane region" description="Helical" evidence="2">
    <location>
        <begin position="478"/>
        <end position="498"/>
    </location>
</feature>
<dbReference type="GO" id="GO:0004713">
    <property type="term" value="F:protein tyrosine kinase activity"/>
    <property type="evidence" value="ECO:0007669"/>
    <property type="project" value="TreeGrafter"/>
</dbReference>
<dbReference type="InterPro" id="IPR050445">
    <property type="entry name" value="Bact_polysacc_biosynth/exp"/>
</dbReference>
<keyword evidence="2" id="KW-0472">Membrane</keyword>
<keyword evidence="4" id="KW-1185">Reference proteome</keyword>
<evidence type="ECO:0000256" key="1">
    <source>
        <dbReference type="SAM" id="Coils"/>
    </source>
</evidence>
<proteinExistence type="predicted"/>
<protein>
    <submittedName>
        <fullName evidence="3">Chain-length determining protein</fullName>
    </submittedName>
</protein>
<dbReference type="KEGG" id="span:AWL63_16985"/>
<dbReference type="PANTHER" id="PTHR32309:SF13">
    <property type="entry name" value="FERRIC ENTEROBACTIN TRANSPORT PROTEIN FEPE"/>
    <property type="match status" value="1"/>
</dbReference>
<feature type="transmembrane region" description="Helical" evidence="2">
    <location>
        <begin position="417"/>
        <end position="440"/>
    </location>
</feature>